<keyword evidence="2" id="KW-1185">Reference proteome</keyword>
<dbReference type="EMBL" id="FUZZ01000005">
    <property type="protein sequence ID" value="SKD09569.1"/>
    <property type="molecule type" value="Genomic_DNA"/>
</dbReference>
<sequence length="285" mass="31268">MSTRRLTILLIAILTLPAHFVYAWQLSALAVSVVSPPFSNGATRPASVGALPLPAGFTRLPQPAGSFGAWLRAMPLKQDNKVYLYNGHLKNNQQAQYAVLDISTGNKDLQQCADAVIRLYAEYLYDSKQFGKIAFHATDGTLMDYNSWMKGDRFVLKQNRLVKVRKAAPCSGPACFSNYLETVFSWAGTLSLSKELLPVKDTRKILPGNVFIKGGAPGHAVMVMDVAQNAAGERIFLLAQSYMPAQDIHVLKNPGAATPWYQAGFTGKLLTPEWVFDAGELAQFR</sequence>
<reference evidence="2" key="1">
    <citation type="submission" date="2017-02" db="EMBL/GenBank/DDBJ databases">
        <authorList>
            <person name="Varghese N."/>
            <person name="Submissions S."/>
        </authorList>
    </citation>
    <scope>NUCLEOTIDE SEQUENCE [LARGE SCALE GENOMIC DNA]</scope>
    <source>
        <strain evidence="2">DSM 18108</strain>
    </source>
</reference>
<gene>
    <name evidence="1" type="ORF">SAMN05660461_5458</name>
</gene>
<evidence type="ECO:0008006" key="3">
    <source>
        <dbReference type="Google" id="ProtNLM"/>
    </source>
</evidence>
<proteinExistence type="predicted"/>
<dbReference type="Proteomes" id="UP000190166">
    <property type="component" value="Unassembled WGS sequence"/>
</dbReference>
<evidence type="ECO:0000313" key="2">
    <source>
        <dbReference type="Proteomes" id="UP000190166"/>
    </source>
</evidence>
<dbReference type="Pfam" id="PF16138">
    <property type="entry name" value="DUF4846"/>
    <property type="match status" value="1"/>
</dbReference>
<dbReference type="STRING" id="393003.SAMN05660461_5458"/>
<accession>A0A1T5PBD6</accession>
<name>A0A1T5PBD6_9BACT</name>
<dbReference type="AlphaFoldDB" id="A0A1T5PBD6"/>
<evidence type="ECO:0000313" key="1">
    <source>
        <dbReference type="EMBL" id="SKD09569.1"/>
    </source>
</evidence>
<protein>
    <recommendedName>
        <fullName evidence="3">DUF4846 domain-containing protein</fullName>
    </recommendedName>
</protein>
<dbReference type="InterPro" id="IPR032315">
    <property type="entry name" value="DUF4846"/>
</dbReference>
<organism evidence="1 2">
    <name type="scientific">Chitinophaga ginsengisegetis</name>
    <dbReference type="NCBI Taxonomy" id="393003"/>
    <lineage>
        <taxon>Bacteria</taxon>
        <taxon>Pseudomonadati</taxon>
        <taxon>Bacteroidota</taxon>
        <taxon>Chitinophagia</taxon>
        <taxon>Chitinophagales</taxon>
        <taxon>Chitinophagaceae</taxon>
        <taxon>Chitinophaga</taxon>
    </lineage>
</organism>